<protein>
    <submittedName>
        <fullName evidence="1">Uncharacterized protein</fullName>
    </submittedName>
</protein>
<dbReference type="AlphaFoldDB" id="A0A699XDD9"/>
<feature type="non-terminal residue" evidence="1">
    <location>
        <position position="32"/>
    </location>
</feature>
<evidence type="ECO:0000313" key="1">
    <source>
        <dbReference type="EMBL" id="GFD57905.1"/>
    </source>
</evidence>
<comment type="caution">
    <text evidence="1">The sequence shown here is derived from an EMBL/GenBank/DDBJ whole genome shotgun (WGS) entry which is preliminary data.</text>
</comment>
<reference evidence="1" key="1">
    <citation type="journal article" date="2019" name="Sci. Rep.">
        <title>Draft genome of Tanacetum cinerariifolium, the natural source of mosquito coil.</title>
        <authorList>
            <person name="Yamashiro T."/>
            <person name="Shiraishi A."/>
            <person name="Satake H."/>
            <person name="Nakayama K."/>
        </authorList>
    </citation>
    <scope>NUCLEOTIDE SEQUENCE</scope>
</reference>
<gene>
    <name evidence="1" type="ORF">Tci_929874</name>
</gene>
<dbReference type="EMBL" id="BKCJ011846437">
    <property type="protein sequence ID" value="GFD57905.1"/>
    <property type="molecule type" value="Genomic_DNA"/>
</dbReference>
<proteinExistence type="predicted"/>
<name>A0A699XDD9_TANCI</name>
<sequence length="32" mass="3787">MNEDVEDLKQHLEIMPDKDNDVYTEVTPLARK</sequence>
<organism evidence="1">
    <name type="scientific">Tanacetum cinerariifolium</name>
    <name type="common">Dalmatian daisy</name>
    <name type="synonym">Chrysanthemum cinerariifolium</name>
    <dbReference type="NCBI Taxonomy" id="118510"/>
    <lineage>
        <taxon>Eukaryota</taxon>
        <taxon>Viridiplantae</taxon>
        <taxon>Streptophyta</taxon>
        <taxon>Embryophyta</taxon>
        <taxon>Tracheophyta</taxon>
        <taxon>Spermatophyta</taxon>
        <taxon>Magnoliopsida</taxon>
        <taxon>eudicotyledons</taxon>
        <taxon>Gunneridae</taxon>
        <taxon>Pentapetalae</taxon>
        <taxon>asterids</taxon>
        <taxon>campanulids</taxon>
        <taxon>Asterales</taxon>
        <taxon>Asteraceae</taxon>
        <taxon>Asteroideae</taxon>
        <taxon>Anthemideae</taxon>
        <taxon>Anthemidinae</taxon>
        <taxon>Tanacetum</taxon>
    </lineage>
</organism>
<accession>A0A699XDD9</accession>